<dbReference type="AlphaFoldDB" id="A0A368FW02"/>
<dbReference type="Proteomes" id="UP000252519">
    <property type="component" value="Unassembled WGS sequence"/>
</dbReference>
<proteinExistence type="predicted"/>
<evidence type="ECO:0000256" key="1">
    <source>
        <dbReference type="SAM" id="MobiDB-lite"/>
    </source>
</evidence>
<organism evidence="2 3">
    <name type="scientific">Ancylostoma caninum</name>
    <name type="common">Dog hookworm</name>
    <dbReference type="NCBI Taxonomy" id="29170"/>
    <lineage>
        <taxon>Eukaryota</taxon>
        <taxon>Metazoa</taxon>
        <taxon>Ecdysozoa</taxon>
        <taxon>Nematoda</taxon>
        <taxon>Chromadorea</taxon>
        <taxon>Rhabditida</taxon>
        <taxon>Rhabditina</taxon>
        <taxon>Rhabditomorpha</taxon>
        <taxon>Strongyloidea</taxon>
        <taxon>Ancylostomatidae</taxon>
        <taxon>Ancylostomatinae</taxon>
        <taxon>Ancylostoma</taxon>
    </lineage>
</organism>
<accession>A0A368FW02</accession>
<name>A0A368FW02_ANCCA</name>
<dbReference type="STRING" id="29170.A0A368FW02"/>
<feature type="region of interest" description="Disordered" evidence="1">
    <location>
        <begin position="62"/>
        <end position="101"/>
    </location>
</feature>
<reference evidence="2 3" key="1">
    <citation type="submission" date="2014-10" db="EMBL/GenBank/DDBJ databases">
        <title>Draft genome of the hookworm Ancylostoma caninum.</title>
        <authorList>
            <person name="Mitreva M."/>
        </authorList>
    </citation>
    <scope>NUCLEOTIDE SEQUENCE [LARGE SCALE GENOMIC DNA]</scope>
    <source>
        <strain evidence="2 3">Baltimore</strain>
    </source>
</reference>
<protein>
    <submittedName>
        <fullName evidence="2">Uncharacterized protein</fullName>
    </submittedName>
</protein>
<gene>
    <name evidence="2" type="ORF">ANCCAN_18484</name>
</gene>
<dbReference type="EMBL" id="JOJR01000638">
    <property type="protein sequence ID" value="RCN35648.1"/>
    <property type="molecule type" value="Genomic_DNA"/>
</dbReference>
<sequence>MFLRGIWSPSDRPRFRDIQCLCHLILLLTKRSTVNWRNPVSFVSVDRVAVMSFRRQLSSFRDPTSDQLLPTPRPLPLPTPSQSSKSKLLKTALSNKRKEEEEDLNLIRFVLIELAL</sequence>
<evidence type="ECO:0000313" key="2">
    <source>
        <dbReference type="EMBL" id="RCN35648.1"/>
    </source>
</evidence>
<evidence type="ECO:0000313" key="3">
    <source>
        <dbReference type="Proteomes" id="UP000252519"/>
    </source>
</evidence>
<comment type="caution">
    <text evidence="2">The sequence shown here is derived from an EMBL/GenBank/DDBJ whole genome shotgun (WGS) entry which is preliminary data.</text>
</comment>
<keyword evidence="3" id="KW-1185">Reference proteome</keyword>
<feature type="compositionally biased region" description="Low complexity" evidence="1">
    <location>
        <begin position="80"/>
        <end position="94"/>
    </location>
</feature>